<organism evidence="1 2">
    <name type="scientific">Haematococcus lacustris</name>
    <name type="common">Green alga</name>
    <name type="synonym">Haematococcus pluvialis</name>
    <dbReference type="NCBI Taxonomy" id="44745"/>
    <lineage>
        <taxon>Eukaryota</taxon>
        <taxon>Viridiplantae</taxon>
        <taxon>Chlorophyta</taxon>
        <taxon>core chlorophytes</taxon>
        <taxon>Chlorophyceae</taxon>
        <taxon>CS clade</taxon>
        <taxon>Chlamydomonadales</taxon>
        <taxon>Haematococcaceae</taxon>
        <taxon>Haematococcus</taxon>
    </lineage>
</organism>
<comment type="caution">
    <text evidence="1">The sequence shown here is derived from an EMBL/GenBank/DDBJ whole genome shotgun (WGS) entry which is preliminary data.</text>
</comment>
<name>A0A699YFH6_HAELA</name>
<reference evidence="1 2" key="1">
    <citation type="submission" date="2020-02" db="EMBL/GenBank/DDBJ databases">
        <title>Draft genome sequence of Haematococcus lacustris strain NIES-144.</title>
        <authorList>
            <person name="Morimoto D."/>
            <person name="Nakagawa S."/>
            <person name="Yoshida T."/>
            <person name="Sawayama S."/>
        </authorList>
    </citation>
    <scope>NUCLEOTIDE SEQUENCE [LARGE SCALE GENOMIC DNA]</scope>
    <source>
        <strain evidence="1 2">NIES-144</strain>
    </source>
</reference>
<keyword evidence="2" id="KW-1185">Reference proteome</keyword>
<gene>
    <name evidence="1" type="ORF">HaLaN_03891</name>
</gene>
<sequence>MEGEEQEVQVQDVSGPSQDALLASPVAVPPVGVVAEAAATLMRWQVEQGLAPAGQGTPGPGAGRVLRYDPAVGKNGAFYFAD</sequence>
<dbReference type="Proteomes" id="UP000485058">
    <property type="component" value="Unassembled WGS sequence"/>
</dbReference>
<dbReference type="AlphaFoldDB" id="A0A699YFH6"/>
<dbReference type="EMBL" id="BLLF01000189">
    <property type="protein sequence ID" value="GFH08857.1"/>
    <property type="molecule type" value="Genomic_DNA"/>
</dbReference>
<feature type="non-terminal residue" evidence="1">
    <location>
        <position position="82"/>
    </location>
</feature>
<accession>A0A699YFH6</accession>
<proteinExistence type="predicted"/>
<protein>
    <submittedName>
        <fullName evidence="1">Uncharacterized protein</fullName>
    </submittedName>
</protein>
<feature type="non-terminal residue" evidence="1">
    <location>
        <position position="1"/>
    </location>
</feature>
<evidence type="ECO:0000313" key="1">
    <source>
        <dbReference type="EMBL" id="GFH08857.1"/>
    </source>
</evidence>
<evidence type="ECO:0000313" key="2">
    <source>
        <dbReference type="Proteomes" id="UP000485058"/>
    </source>
</evidence>